<gene>
    <name evidence="2" type="ORF">ACFPRH_12825</name>
</gene>
<accession>A0ABW0AFY4</accession>
<organism evidence="2 3">
    <name type="scientific">Streptomyces amakusaensis</name>
    <dbReference type="NCBI Taxonomy" id="67271"/>
    <lineage>
        <taxon>Bacteria</taxon>
        <taxon>Bacillati</taxon>
        <taxon>Actinomycetota</taxon>
        <taxon>Actinomycetes</taxon>
        <taxon>Kitasatosporales</taxon>
        <taxon>Streptomycetaceae</taxon>
        <taxon>Streptomyces</taxon>
    </lineage>
</organism>
<evidence type="ECO:0000256" key="1">
    <source>
        <dbReference type="SAM" id="Phobius"/>
    </source>
</evidence>
<reference evidence="3" key="1">
    <citation type="journal article" date="2019" name="Int. J. Syst. Evol. Microbiol.">
        <title>The Global Catalogue of Microorganisms (GCM) 10K type strain sequencing project: providing services to taxonomists for standard genome sequencing and annotation.</title>
        <authorList>
            <consortium name="The Broad Institute Genomics Platform"/>
            <consortium name="The Broad Institute Genome Sequencing Center for Infectious Disease"/>
            <person name="Wu L."/>
            <person name="Ma J."/>
        </authorList>
    </citation>
    <scope>NUCLEOTIDE SEQUENCE [LARGE SCALE GENOMIC DNA]</scope>
    <source>
        <strain evidence="3">PCU 266</strain>
    </source>
</reference>
<protein>
    <recommendedName>
        <fullName evidence="4">DUF4337 domain-containing protein</fullName>
    </recommendedName>
</protein>
<keyword evidence="3" id="KW-1185">Reference proteome</keyword>
<sequence length="51" mass="5357">MIILGLVLLIIGLVAGIGILWTIGIILVGIGVVLWVLGALGHAVGGRRHYW</sequence>
<feature type="transmembrane region" description="Helical" evidence="1">
    <location>
        <begin position="6"/>
        <end position="38"/>
    </location>
</feature>
<keyword evidence="1" id="KW-0472">Membrane</keyword>
<proteinExistence type="predicted"/>
<evidence type="ECO:0000313" key="3">
    <source>
        <dbReference type="Proteomes" id="UP001596160"/>
    </source>
</evidence>
<keyword evidence="1" id="KW-0812">Transmembrane</keyword>
<comment type="caution">
    <text evidence="2">The sequence shown here is derived from an EMBL/GenBank/DDBJ whole genome shotgun (WGS) entry which is preliminary data.</text>
</comment>
<keyword evidence="1" id="KW-1133">Transmembrane helix</keyword>
<evidence type="ECO:0008006" key="4">
    <source>
        <dbReference type="Google" id="ProtNLM"/>
    </source>
</evidence>
<name>A0ABW0AFY4_9ACTN</name>
<dbReference type="Proteomes" id="UP001596160">
    <property type="component" value="Unassembled WGS sequence"/>
</dbReference>
<dbReference type="EMBL" id="JBHSKP010000006">
    <property type="protein sequence ID" value="MFC5152622.1"/>
    <property type="molecule type" value="Genomic_DNA"/>
</dbReference>
<evidence type="ECO:0000313" key="2">
    <source>
        <dbReference type="EMBL" id="MFC5152622.1"/>
    </source>
</evidence>
<dbReference type="RefSeq" id="WP_344477951.1">
    <property type="nucleotide sequence ID" value="NZ_BAAASB010000009.1"/>
</dbReference>